<dbReference type="PROSITE" id="PS50158">
    <property type="entry name" value="ZF_CCHC"/>
    <property type="match status" value="5"/>
</dbReference>
<keyword evidence="2" id="KW-0479">Metal-binding</keyword>
<feature type="compositionally biased region" description="Basic and acidic residues" evidence="4">
    <location>
        <begin position="1372"/>
        <end position="1408"/>
    </location>
</feature>
<evidence type="ECO:0000313" key="8">
    <source>
        <dbReference type="Proteomes" id="UP000186922"/>
    </source>
</evidence>
<dbReference type="PANTHER" id="PTHR47640">
    <property type="entry name" value="TRNA SELENOCYSTEINE 1-ASSOCIATED PROTEIN 1-RELATED-RELATED"/>
    <property type="match status" value="1"/>
</dbReference>
<evidence type="ECO:0000259" key="6">
    <source>
        <dbReference type="PROSITE" id="PS50158"/>
    </source>
</evidence>
<feature type="region of interest" description="Disordered" evidence="4">
    <location>
        <begin position="629"/>
        <end position="747"/>
    </location>
</feature>
<feature type="domain" description="CCHC-type" evidence="6">
    <location>
        <begin position="214"/>
        <end position="228"/>
    </location>
</feature>
<dbReference type="InterPro" id="IPR050825">
    <property type="entry name" value="RBM42_RBP45_47-like"/>
</dbReference>
<dbReference type="Pfam" id="PF00098">
    <property type="entry name" value="zf-CCHC"/>
    <property type="match status" value="4"/>
</dbReference>
<sequence length="1654" mass="168905">MGWPSEDEEGEVSDDEEIKTEPLFVPENHERQSPEKNRTSLGNYDMFASTSLVSEAPDEFQLQLQAYSIALDQLAAGCHLCKKIGHLSTECPLNATPVGENGEASSGRHYGSGRPIDGIPMEENGKWKLRVVGLGNDGAVKTEDLKAAFVAKGATVIDCFVPEGKHFGFVSFSSQEEAEKYGAEMNGSKPSPSGRCLKIDWALPRNGGGTSRTCYKCKQSGHMANTCPGTSANATGSAIAESAGNEGAAGIDGSAAAASNGTDWGFVPAAAAPVSSGNSGRERGGQGGKALTGTPTEDRGKWKLRVVGFGDDGSVNADSLKAVFEEKGATVVDAYVPDGKPFGFISFTTQEDAEKYGTMMNGSKPFPNGRYMNIQWALPKAGGGGGGGGGGGRNCYKCQQPGHIANSCPGVHTNTASNDSSTDSWGAAVSEPSTTSESTGGGWGDASAATTEPAVATGGGWGDAGTTTTEAGDNGGGGWGDTSGGGGGGDWGAVSSAPSTAAPSNAGRDRDGQGGKPITGTPLEDRGKWKLRVVGFGDEGSVKAEDLKAAFEAKGATVADVFVAKGKHFGFISFNTQADAEKYGAIMNGSKPFLNGRFLKVEWALPKGGAGGGGRNCFKCQQHGHMANNCPGVSTSTTSTENVTDSWGGVSASSSGGGWGDGATASSEPAAAFDGGWGDSATTSSDAGSTAGLWGDGFSTNNDAAGTSGGGWGDAGSTPSAPADAGRSNNFGGQGGKPLGGTPVEDRGKWKLKVTGLGDDGTVKSDDLKAAFEAKGATVPDAFVPEGRHFGFVSFSSQEEGEKFGTMMNGTKPFPNGRFLRIEWAQPRNAAGGGPRNSNSYPPPSIQVSAPTSDSWGGGGDSGAPTSGNGGWGDAAVMADGETTTKTDEGSSGGSGWGDAAGGGCSDWGAGSNASFTPASSGAGRDRGGQGGKPLTGTPNEDRGKWKLRVVGFGDDGSVNADSLKAVFEEKGATVVDAYVPQGKPFGFVSFGSQEDAEKYGTMMNGSKPFPNGRYMNIQWALPKAGGGCGGGSGGGRNCFKCQQPGHMTNNCPGVSTSAACTGGSTDTWGGTSASSSTDGAAGGGWGDGAPASSEPAAASDGGWVGSDAGATSGIWGDGSSTNNDAAGSAGSGWGDSGSSPSVPPNTERSKNFGAEGGKPPGGTPTEDRGKWKLKVTGLGDDGAVTSDDLKAAFEAKGATVPDAFVPVGKHFGFVSFNSQEEGEKYGTMVNGTKPFPNGRFLRIEWAQPRNASGGGGPRNSNPPTSDSWGNGGDSGATASGDGWGDATIATKADEATNAGSGWGDIAGDGGSGWGDAGSSGGGWGDSGSKTTADGVFKVPQDPPARPAQDPKLAFAEYQKSLAQRQAEAELAETKRKAEEARADMEEARAERERYYEMAQRQKREAQKAVRPPPRRKSELMGSSLSPSLNVDWVRQAIDRTTNAMLKELNNLEAVPREHAADLSLSGDLRAKLREDTDNLYPAARSSARSPAKRDAEDSPSPKRIKKNSTPVSQKVQPAVHELFGLPAVPATPPPTPASSPATPTDVPLGRTRQTTRKLRGPSVTPTASTSQPSSESSQLTPKTKKRVSFNLENEIVSFEVDGPEEQAPAPEPSGIPEAPRTRKSPGLLDYLFSEPAEKTPSSGSSKKLFASVR</sequence>
<keyword evidence="1 3" id="KW-0694">RNA-binding</keyword>
<feature type="compositionally biased region" description="Gly residues" evidence="4">
    <location>
        <begin position="473"/>
        <end position="491"/>
    </location>
</feature>
<comment type="caution">
    <text evidence="7">The sequence shown here is derived from an EMBL/GenBank/DDBJ whole genome shotgun (WGS) entry which is preliminary data.</text>
</comment>
<dbReference type="GO" id="GO:0043488">
    <property type="term" value="P:regulation of mRNA stability"/>
    <property type="evidence" value="ECO:0007669"/>
    <property type="project" value="TreeGrafter"/>
</dbReference>
<feature type="domain" description="CCHC-type" evidence="6">
    <location>
        <begin position="395"/>
        <end position="409"/>
    </location>
</feature>
<evidence type="ECO:0000256" key="2">
    <source>
        <dbReference type="PROSITE-ProRule" id="PRU00047"/>
    </source>
</evidence>
<feature type="compositionally biased region" description="Low complexity" evidence="4">
    <location>
        <begin position="1539"/>
        <end position="1548"/>
    </location>
</feature>
<evidence type="ECO:0000256" key="1">
    <source>
        <dbReference type="ARBA" id="ARBA00022884"/>
    </source>
</evidence>
<feature type="region of interest" description="Disordered" evidence="4">
    <location>
        <begin position="828"/>
        <end position="943"/>
    </location>
</feature>
<gene>
    <name evidence="7" type="primary">RvY_17612</name>
    <name evidence="7" type="synonym">RvY_17612.2</name>
    <name evidence="7" type="ORF">RvY_17612-2</name>
</gene>
<keyword evidence="2" id="KW-0862">Zinc</keyword>
<feature type="region of interest" description="Disordered" evidence="4">
    <location>
        <begin position="1068"/>
        <end position="1171"/>
    </location>
</feature>
<dbReference type="PROSITE" id="PS50102">
    <property type="entry name" value="RRM"/>
    <property type="match status" value="6"/>
</dbReference>
<feature type="compositionally biased region" description="Low complexity" evidence="4">
    <location>
        <begin position="1276"/>
        <end position="1288"/>
    </location>
</feature>
<feature type="compositionally biased region" description="Basic and acidic residues" evidence="4">
    <location>
        <begin position="27"/>
        <end position="38"/>
    </location>
</feature>
<feature type="domain" description="CCHC-type" evidence="6">
    <location>
        <begin position="78"/>
        <end position="92"/>
    </location>
</feature>
<feature type="compositionally biased region" description="Low complexity" evidence="4">
    <location>
        <begin position="1562"/>
        <end position="1582"/>
    </location>
</feature>
<feature type="domain" description="RRM" evidence="5">
    <location>
        <begin position="946"/>
        <end position="1023"/>
    </location>
</feature>
<feature type="region of interest" description="Disordered" evidence="4">
    <location>
        <begin position="1475"/>
        <end position="1654"/>
    </location>
</feature>
<dbReference type="InterPro" id="IPR012677">
    <property type="entry name" value="Nucleotide-bd_a/b_plait_sf"/>
</dbReference>
<dbReference type="SUPFAM" id="SSF57756">
    <property type="entry name" value="Retrovirus zinc finger-like domains"/>
    <property type="match status" value="2"/>
</dbReference>
<feature type="compositionally biased region" description="Low complexity" evidence="4">
    <location>
        <begin position="1119"/>
        <end position="1129"/>
    </location>
</feature>
<feature type="domain" description="CCHC-type" evidence="6">
    <location>
        <begin position="617"/>
        <end position="631"/>
    </location>
</feature>
<dbReference type="OrthoDB" id="3341596at2759"/>
<feature type="domain" description="RRM" evidence="5">
    <location>
        <begin position="302"/>
        <end position="379"/>
    </location>
</feature>
<feature type="compositionally biased region" description="Gly residues" evidence="4">
    <location>
        <begin position="856"/>
        <end position="873"/>
    </location>
</feature>
<feature type="compositionally biased region" description="Low complexity" evidence="4">
    <location>
        <begin position="492"/>
        <end position="506"/>
    </location>
</feature>
<dbReference type="STRING" id="947166.A0A1D1W9N0"/>
<feature type="compositionally biased region" description="Acidic residues" evidence="4">
    <location>
        <begin position="1"/>
        <end position="18"/>
    </location>
</feature>
<dbReference type="InterPro" id="IPR000504">
    <property type="entry name" value="RRM_dom"/>
</dbReference>
<dbReference type="GO" id="GO:0003729">
    <property type="term" value="F:mRNA binding"/>
    <property type="evidence" value="ECO:0007669"/>
    <property type="project" value="InterPro"/>
</dbReference>
<dbReference type="SUPFAM" id="SSF54928">
    <property type="entry name" value="RNA-binding domain, RBD"/>
    <property type="match status" value="5"/>
</dbReference>
<feature type="compositionally biased region" description="Gly residues" evidence="4">
    <location>
        <begin position="891"/>
        <end position="906"/>
    </location>
</feature>
<dbReference type="EMBL" id="BDGG01000016">
    <property type="protein sequence ID" value="GAV07819.1"/>
    <property type="molecule type" value="Genomic_DNA"/>
</dbReference>
<dbReference type="PANTHER" id="PTHR47640:SF5">
    <property type="entry name" value="RRM DOMAIN-CONTAINING PROTEIN"/>
    <property type="match status" value="1"/>
</dbReference>
<dbReference type="GO" id="GO:0000184">
    <property type="term" value="P:nuclear-transcribed mRNA catabolic process, nonsense-mediated decay"/>
    <property type="evidence" value="ECO:0007669"/>
    <property type="project" value="TreeGrafter"/>
</dbReference>
<feature type="compositionally biased region" description="Low complexity" evidence="4">
    <location>
        <begin position="679"/>
        <end position="692"/>
    </location>
</feature>
<dbReference type="InterPro" id="IPR001878">
    <property type="entry name" value="Znf_CCHC"/>
</dbReference>
<keyword evidence="2" id="KW-0863">Zinc-finger</keyword>
<organism evidence="7 8">
    <name type="scientific">Ramazzottius varieornatus</name>
    <name type="common">Water bear</name>
    <name type="synonym">Tardigrade</name>
    <dbReference type="NCBI Taxonomy" id="947166"/>
    <lineage>
        <taxon>Eukaryota</taxon>
        <taxon>Metazoa</taxon>
        <taxon>Ecdysozoa</taxon>
        <taxon>Tardigrada</taxon>
        <taxon>Eutardigrada</taxon>
        <taxon>Parachela</taxon>
        <taxon>Hypsibioidea</taxon>
        <taxon>Ramazzottiidae</taxon>
        <taxon>Ramazzottius</taxon>
    </lineage>
</organism>
<feature type="region of interest" description="Disordered" evidence="4">
    <location>
        <begin position="1248"/>
        <end position="1426"/>
    </location>
</feature>
<protein>
    <submittedName>
        <fullName evidence="7">Uncharacterized protein</fullName>
    </submittedName>
</protein>
<dbReference type="GO" id="GO:0010494">
    <property type="term" value="C:cytoplasmic stress granule"/>
    <property type="evidence" value="ECO:0007669"/>
    <property type="project" value="TreeGrafter"/>
</dbReference>
<dbReference type="Gene3D" id="4.10.60.10">
    <property type="entry name" value="Zinc finger, CCHC-type"/>
    <property type="match status" value="3"/>
</dbReference>
<keyword evidence="8" id="KW-1185">Reference proteome</keyword>
<feature type="compositionally biased region" description="Low complexity" evidence="4">
    <location>
        <begin position="1089"/>
        <end position="1102"/>
    </location>
</feature>
<evidence type="ECO:0000313" key="7">
    <source>
        <dbReference type="EMBL" id="GAV07819.1"/>
    </source>
</evidence>
<dbReference type="InterPro" id="IPR036875">
    <property type="entry name" value="Znf_CCHC_sf"/>
</dbReference>
<feature type="compositionally biased region" description="Low complexity" evidence="4">
    <location>
        <begin position="1068"/>
        <end position="1080"/>
    </location>
</feature>
<dbReference type="Proteomes" id="UP000186922">
    <property type="component" value="Unassembled WGS sequence"/>
</dbReference>
<feature type="compositionally biased region" description="Gly residues" evidence="4">
    <location>
        <begin position="1301"/>
        <end position="1326"/>
    </location>
</feature>
<proteinExistence type="predicted"/>
<feature type="domain" description="RRM" evidence="5">
    <location>
        <begin position="529"/>
        <end position="606"/>
    </location>
</feature>
<feature type="domain" description="RRM" evidence="5">
    <location>
        <begin position="127"/>
        <end position="204"/>
    </location>
</feature>
<dbReference type="Gene3D" id="3.30.70.330">
    <property type="match status" value="6"/>
</dbReference>
<evidence type="ECO:0000259" key="5">
    <source>
        <dbReference type="PROSITE" id="PS50102"/>
    </source>
</evidence>
<feature type="compositionally biased region" description="Low complexity" evidence="4">
    <location>
        <begin position="414"/>
        <end position="424"/>
    </location>
</feature>
<evidence type="ECO:0000256" key="3">
    <source>
        <dbReference type="PROSITE-ProRule" id="PRU00176"/>
    </source>
</evidence>
<dbReference type="SMART" id="SM00360">
    <property type="entry name" value="RRM"/>
    <property type="match status" value="6"/>
</dbReference>
<feature type="region of interest" description="Disordered" evidence="4">
    <location>
        <begin position="269"/>
        <end position="297"/>
    </location>
</feature>
<feature type="compositionally biased region" description="Basic and acidic residues" evidence="4">
    <location>
        <begin position="1492"/>
        <end position="1501"/>
    </location>
</feature>
<reference evidence="7 8" key="1">
    <citation type="journal article" date="2016" name="Nat. Commun.">
        <title>Extremotolerant tardigrade genome and improved radiotolerance of human cultured cells by tardigrade-unique protein.</title>
        <authorList>
            <person name="Hashimoto T."/>
            <person name="Horikawa D.D."/>
            <person name="Saito Y."/>
            <person name="Kuwahara H."/>
            <person name="Kozuka-Hata H."/>
            <person name="Shin-I T."/>
            <person name="Minakuchi Y."/>
            <person name="Ohishi K."/>
            <person name="Motoyama A."/>
            <person name="Aizu T."/>
            <person name="Enomoto A."/>
            <person name="Kondo K."/>
            <person name="Tanaka S."/>
            <person name="Hara Y."/>
            <person name="Koshikawa S."/>
            <person name="Sagara H."/>
            <person name="Miura T."/>
            <person name="Yokobori S."/>
            <person name="Miyagawa K."/>
            <person name="Suzuki Y."/>
            <person name="Kubo T."/>
            <person name="Oyama M."/>
            <person name="Kohara Y."/>
            <person name="Fujiyama A."/>
            <person name="Arakawa K."/>
            <person name="Katayama T."/>
            <person name="Toyoda A."/>
            <person name="Kunieda T."/>
        </authorList>
    </citation>
    <scope>NUCLEOTIDE SEQUENCE [LARGE SCALE GENOMIC DNA]</scope>
    <source>
        <strain evidence="7 8">YOKOZUNA-1</strain>
    </source>
</reference>
<feature type="region of interest" description="Disordered" evidence="4">
    <location>
        <begin position="414"/>
        <end position="524"/>
    </location>
</feature>
<name>A0A1D1W9N0_RAMVA</name>
<feature type="region of interest" description="Disordered" evidence="4">
    <location>
        <begin position="1"/>
        <end position="42"/>
    </location>
</feature>
<feature type="domain" description="CCHC-type" evidence="6">
    <location>
        <begin position="1039"/>
        <end position="1053"/>
    </location>
</feature>
<feature type="domain" description="RRM" evidence="5">
    <location>
        <begin position="750"/>
        <end position="827"/>
    </location>
</feature>
<feature type="compositionally biased region" description="Polar residues" evidence="4">
    <location>
        <begin position="836"/>
        <end position="850"/>
    </location>
</feature>
<feature type="domain" description="RRM" evidence="5">
    <location>
        <begin position="1172"/>
        <end position="1249"/>
    </location>
</feature>
<feature type="compositionally biased region" description="Low complexity" evidence="4">
    <location>
        <begin position="634"/>
        <end position="654"/>
    </location>
</feature>
<dbReference type="SMART" id="SM00343">
    <property type="entry name" value="ZnF_C2HC"/>
    <property type="match status" value="5"/>
</dbReference>
<evidence type="ECO:0000256" key="4">
    <source>
        <dbReference type="SAM" id="MobiDB-lite"/>
    </source>
</evidence>
<dbReference type="InterPro" id="IPR035979">
    <property type="entry name" value="RBD_domain_sf"/>
</dbReference>
<dbReference type="GO" id="GO:0034063">
    <property type="term" value="P:stress granule assembly"/>
    <property type="evidence" value="ECO:0007669"/>
    <property type="project" value="TreeGrafter"/>
</dbReference>
<accession>A0A1D1W9N0</accession>
<dbReference type="GO" id="GO:0008270">
    <property type="term" value="F:zinc ion binding"/>
    <property type="evidence" value="ECO:0007669"/>
    <property type="project" value="UniProtKB-KW"/>
</dbReference>